<name>A0A231HCJ2_9NOCA</name>
<feature type="domain" description="Fibronectin type-III" evidence="1">
    <location>
        <begin position="220"/>
        <end position="313"/>
    </location>
</feature>
<dbReference type="RefSeq" id="WP_094024803.1">
    <property type="nucleotide sequence ID" value="NZ_NGAF01000002.1"/>
</dbReference>
<dbReference type="AlphaFoldDB" id="A0A231HCJ2"/>
<accession>A0A231HCJ2</accession>
<organism evidence="2 3">
    <name type="scientific">Nocardia cerradoensis</name>
    <dbReference type="NCBI Taxonomy" id="85688"/>
    <lineage>
        <taxon>Bacteria</taxon>
        <taxon>Bacillati</taxon>
        <taxon>Actinomycetota</taxon>
        <taxon>Actinomycetes</taxon>
        <taxon>Mycobacteriales</taxon>
        <taxon>Nocardiaceae</taxon>
        <taxon>Nocardia</taxon>
    </lineage>
</organism>
<dbReference type="PROSITE" id="PS50853">
    <property type="entry name" value="FN3"/>
    <property type="match status" value="1"/>
</dbReference>
<evidence type="ECO:0000313" key="3">
    <source>
        <dbReference type="Proteomes" id="UP000215506"/>
    </source>
</evidence>
<comment type="caution">
    <text evidence="2">The sequence shown here is derived from an EMBL/GenBank/DDBJ whole genome shotgun (WGS) entry which is preliminary data.</text>
</comment>
<gene>
    <name evidence="2" type="ORF">B7C42_01648</name>
</gene>
<dbReference type="Proteomes" id="UP000215506">
    <property type="component" value="Unassembled WGS sequence"/>
</dbReference>
<keyword evidence="3" id="KW-1185">Reference proteome</keyword>
<proteinExistence type="predicted"/>
<evidence type="ECO:0000259" key="1">
    <source>
        <dbReference type="PROSITE" id="PS50853"/>
    </source>
</evidence>
<protein>
    <recommendedName>
        <fullName evidence="1">Fibronectin type-III domain-containing protein</fullName>
    </recommendedName>
</protein>
<reference evidence="2 3" key="1">
    <citation type="submission" date="2017-07" db="EMBL/GenBank/DDBJ databases">
        <title>First draft Genome Sequence of Nocardia cerradoensis isolated from human infection.</title>
        <authorList>
            <person name="Carrasco G."/>
        </authorList>
    </citation>
    <scope>NUCLEOTIDE SEQUENCE [LARGE SCALE GENOMIC DNA]</scope>
    <source>
        <strain evidence="2 3">CNM20130759</strain>
    </source>
</reference>
<dbReference type="EMBL" id="NGAF01000002">
    <property type="protein sequence ID" value="OXR46673.1"/>
    <property type="molecule type" value="Genomic_DNA"/>
</dbReference>
<evidence type="ECO:0000313" key="2">
    <source>
        <dbReference type="EMBL" id="OXR46673.1"/>
    </source>
</evidence>
<sequence>MTGTTWDTLFGGDVGNIFKGQFGFCLGRDYDANKPLTNFTPFDADGNWSNTLLTTDGFVGLGYFDENGLEFTPTLTTSDTKAWQSRQKLLTDFTADEEAAMFTAIERTPYIEALESNIPFAAMSKMGTIGYQYTKPVNTFPVHRQLIFGSIYMSPQGLSAWARIYSDAIMAKPDKLVMQAKTETQGKLTFDAMLDSVSGFAVRTLREGPGWRARGGTTATPGTPVATAGSAGTASLAFTAPTSANGPFTYQVYVDATPTPVSAGNVTVGGTSTNPVLTVSSVASGSHTFKVQAVGSNGSASNQTPASNSVTIS</sequence>
<dbReference type="InterPro" id="IPR003961">
    <property type="entry name" value="FN3_dom"/>
</dbReference>